<dbReference type="Pfam" id="PF06101">
    <property type="entry name" value="Vps62"/>
    <property type="match status" value="1"/>
</dbReference>
<evidence type="ECO:0000313" key="2">
    <source>
        <dbReference type="Proteomes" id="UP000030151"/>
    </source>
</evidence>
<proteinExistence type="predicted"/>
<dbReference type="AlphaFoldDB" id="A0A0A1UTH0"/>
<dbReference type="HOGENOM" id="CLU_057890_0_0_1"/>
<organism evidence="1 2">
    <name type="scientific">Metarhizium robertsii</name>
    <dbReference type="NCBI Taxonomy" id="568076"/>
    <lineage>
        <taxon>Eukaryota</taxon>
        <taxon>Fungi</taxon>
        <taxon>Dikarya</taxon>
        <taxon>Ascomycota</taxon>
        <taxon>Pezizomycotina</taxon>
        <taxon>Sordariomycetes</taxon>
        <taxon>Hypocreomycetidae</taxon>
        <taxon>Hypocreales</taxon>
        <taxon>Clavicipitaceae</taxon>
        <taxon>Metarhizium</taxon>
    </lineage>
</organism>
<sequence length="401" mass="44511">MANKTFDYGDLRITMTSGYRWVWDDTGSGARRSVCLWTPNAQGNLCPVGDYAAPEGYWEINGHRASLLVGQNPNTTPKKPAVARPTGYTKVWGDWGSGGKHDGIIWHPTAPAGYVALGDVGTYGYDTKPDVNKIWCVREDLVGYGKFLATSTWDDGGSGAGSDCSLWAVQPGDVGVDGAERLPVLADTFVARSNYARPGGDQARVLLLPMPKKYDEYDVAVPKVEARHIPSRGDQIQSTEQCKATLPFHFFFPPNHQDSLDNIRNPFLTVSRTIAWYVEGVWVNDGEGDYSRQQRILYGVSKEQREEMTHTVGVEISATYGIKLSSVSVTLNYQFTHTSSTSLTEYSEREVTETINVPKHSASVLFTKHVWIKVYRLDSPVVLRQMEMTANDDFRMGSCTL</sequence>
<dbReference type="InterPro" id="IPR009291">
    <property type="entry name" value="Vps62"/>
</dbReference>
<name>A0A0A1UTH0_9HYPO</name>
<comment type="caution">
    <text evidence="1">The sequence shown here is derived from an EMBL/GenBank/DDBJ whole genome shotgun (WGS) entry which is preliminary data.</text>
</comment>
<dbReference type="OrthoDB" id="428159at2759"/>
<dbReference type="Proteomes" id="UP000030151">
    <property type="component" value="Unassembled WGS sequence"/>
</dbReference>
<dbReference type="PANTHER" id="PTHR48219:SF2">
    <property type="entry name" value="VACUOLAR PROTEIN SORTING-ASSOCIATED PROTEIN 62"/>
    <property type="match status" value="1"/>
</dbReference>
<accession>A0A0A1UTH0</accession>
<evidence type="ECO:0000313" key="1">
    <source>
        <dbReference type="EMBL" id="EXU99680.1"/>
    </source>
</evidence>
<gene>
    <name evidence="1" type="ORF">X797_007147</name>
</gene>
<reference evidence="1 2" key="1">
    <citation type="submission" date="2014-02" db="EMBL/GenBank/DDBJ databases">
        <title>The genome sequence of the entomopathogenic fungus Metarhizium robertsii ARSEF 2575.</title>
        <authorList>
            <person name="Giuliano Garisto Donzelli B."/>
            <person name="Roe B.A."/>
            <person name="Macmil S.L."/>
            <person name="Krasnoff S.B."/>
            <person name="Gibson D.M."/>
        </authorList>
    </citation>
    <scope>NUCLEOTIDE SEQUENCE [LARGE SCALE GENOMIC DNA]</scope>
    <source>
        <strain evidence="1 2">ARSEF 2575</strain>
    </source>
</reference>
<dbReference type="EMBL" id="JELW01000017">
    <property type="protein sequence ID" value="EXU99680.1"/>
    <property type="molecule type" value="Genomic_DNA"/>
</dbReference>
<dbReference type="PANTHER" id="PTHR48219">
    <property type="entry name" value="VACUOLAR PROTEIN SORTING-ASSOCIATED PROTEIN 62-RELATED"/>
    <property type="match status" value="1"/>
</dbReference>
<dbReference type="eggNOG" id="ENOG502SMY8">
    <property type="taxonomic scope" value="Eukaryota"/>
</dbReference>
<dbReference type="SUPFAM" id="SSF56973">
    <property type="entry name" value="Aerolisin/ETX pore-forming domain"/>
    <property type="match status" value="1"/>
</dbReference>
<protein>
    <submittedName>
        <fullName evidence="1">DUF946 domain protein</fullName>
    </submittedName>
</protein>